<dbReference type="InterPro" id="IPR046357">
    <property type="entry name" value="PPIase_dom_sf"/>
</dbReference>
<organism evidence="9 10">
    <name type="scientific">Arcobacter arenosus</name>
    <dbReference type="NCBI Taxonomy" id="2576037"/>
    <lineage>
        <taxon>Bacteria</taxon>
        <taxon>Pseudomonadati</taxon>
        <taxon>Campylobacterota</taxon>
        <taxon>Epsilonproteobacteria</taxon>
        <taxon>Campylobacterales</taxon>
        <taxon>Arcobacteraceae</taxon>
        <taxon>Arcobacter</taxon>
    </lineage>
</organism>
<dbReference type="SUPFAM" id="SSF54534">
    <property type="entry name" value="FKBP-like"/>
    <property type="match status" value="1"/>
</dbReference>
<dbReference type="PROSITE" id="PS50198">
    <property type="entry name" value="PPIC_PPIASE_2"/>
    <property type="match status" value="1"/>
</dbReference>
<dbReference type="PANTHER" id="PTHR47245:SF1">
    <property type="entry name" value="FOLDASE PROTEIN PRSA"/>
    <property type="match status" value="1"/>
</dbReference>
<evidence type="ECO:0000256" key="7">
    <source>
        <dbReference type="SAM" id="SignalP"/>
    </source>
</evidence>
<dbReference type="Pfam" id="PF13616">
    <property type="entry name" value="Rotamase_3"/>
    <property type="match status" value="1"/>
</dbReference>
<dbReference type="Proteomes" id="UP000308901">
    <property type="component" value="Unassembled WGS sequence"/>
</dbReference>
<dbReference type="RefSeq" id="WP_138151590.1">
    <property type="nucleotide sequence ID" value="NZ_VANU01000001.1"/>
</dbReference>
<dbReference type="EC" id="5.2.1.8" evidence="2"/>
<protein>
    <recommendedName>
        <fullName evidence="2">peptidylprolyl isomerase</fullName>
        <ecNumber evidence="2">5.2.1.8</ecNumber>
    </recommendedName>
</protein>
<dbReference type="PANTHER" id="PTHR47245">
    <property type="entry name" value="PEPTIDYLPROLYL ISOMERASE"/>
    <property type="match status" value="1"/>
</dbReference>
<proteinExistence type="predicted"/>
<feature type="chain" id="PRO_5024339320" description="peptidylprolyl isomerase" evidence="7">
    <location>
        <begin position="23"/>
        <end position="215"/>
    </location>
</feature>
<keyword evidence="10" id="KW-1185">Reference proteome</keyword>
<evidence type="ECO:0000256" key="2">
    <source>
        <dbReference type="ARBA" id="ARBA00013194"/>
    </source>
</evidence>
<keyword evidence="3 7" id="KW-0732">Signal</keyword>
<dbReference type="EMBL" id="VANU01000001">
    <property type="protein sequence ID" value="TLP41186.1"/>
    <property type="molecule type" value="Genomic_DNA"/>
</dbReference>
<dbReference type="Gene3D" id="3.10.50.40">
    <property type="match status" value="1"/>
</dbReference>
<evidence type="ECO:0000259" key="8">
    <source>
        <dbReference type="PROSITE" id="PS50198"/>
    </source>
</evidence>
<comment type="caution">
    <text evidence="9">The sequence shown here is derived from an EMBL/GenBank/DDBJ whole genome shotgun (WGS) entry which is preliminary data.</text>
</comment>
<dbReference type="InterPro" id="IPR050245">
    <property type="entry name" value="PrsA_foldase"/>
</dbReference>
<name>A0A5R8Y542_9BACT</name>
<feature type="domain" description="PpiC" evidence="8">
    <location>
        <begin position="88"/>
        <end position="182"/>
    </location>
</feature>
<dbReference type="AlphaFoldDB" id="A0A5R8Y542"/>
<feature type="signal peptide" evidence="7">
    <location>
        <begin position="1"/>
        <end position="22"/>
    </location>
</feature>
<gene>
    <name evidence="9" type="ORF">FDK22_03955</name>
</gene>
<sequence length="215" mass="25035">MKILFPVILVFFSLLNANPIFTNEQIEKLEQKAYSKYKNNNDFKKVIEPNIKNLALQYWQSEILKEIKVSEKETKNWYSRNKGKIKVLPQIRLRNILVDNKLAATDLFKRLSATPMKERLSSFLYAVNTYSKDGNKKNGGDNGWLTSIQFQKLFNVSLASKKAGDLFVVKNNFGWQVVLVEATKPQKIANYNEAKKEIENILKREKLFELLKKQL</sequence>
<evidence type="ECO:0000313" key="10">
    <source>
        <dbReference type="Proteomes" id="UP000308901"/>
    </source>
</evidence>
<evidence type="ECO:0000256" key="6">
    <source>
        <dbReference type="PROSITE-ProRule" id="PRU00278"/>
    </source>
</evidence>
<comment type="catalytic activity">
    <reaction evidence="1">
        <text>[protein]-peptidylproline (omega=180) = [protein]-peptidylproline (omega=0)</text>
        <dbReference type="Rhea" id="RHEA:16237"/>
        <dbReference type="Rhea" id="RHEA-COMP:10747"/>
        <dbReference type="Rhea" id="RHEA-COMP:10748"/>
        <dbReference type="ChEBI" id="CHEBI:83833"/>
        <dbReference type="ChEBI" id="CHEBI:83834"/>
        <dbReference type="EC" id="5.2.1.8"/>
    </reaction>
</comment>
<evidence type="ECO:0000256" key="3">
    <source>
        <dbReference type="ARBA" id="ARBA00022729"/>
    </source>
</evidence>
<accession>A0A5R8Y542</accession>
<evidence type="ECO:0000256" key="4">
    <source>
        <dbReference type="ARBA" id="ARBA00023110"/>
    </source>
</evidence>
<keyword evidence="5 6" id="KW-0413">Isomerase</keyword>
<dbReference type="InterPro" id="IPR000297">
    <property type="entry name" value="PPIase_PpiC"/>
</dbReference>
<dbReference type="GO" id="GO:0003755">
    <property type="term" value="F:peptidyl-prolyl cis-trans isomerase activity"/>
    <property type="evidence" value="ECO:0007669"/>
    <property type="project" value="UniProtKB-KW"/>
</dbReference>
<evidence type="ECO:0000256" key="5">
    <source>
        <dbReference type="ARBA" id="ARBA00023235"/>
    </source>
</evidence>
<keyword evidence="4 6" id="KW-0697">Rotamase</keyword>
<evidence type="ECO:0000256" key="1">
    <source>
        <dbReference type="ARBA" id="ARBA00000971"/>
    </source>
</evidence>
<reference evidence="9 10" key="1">
    <citation type="submission" date="2019-05" db="EMBL/GenBank/DDBJ databases">
        <title>Arcobacter sp. nov., isolated from sea sediment.</title>
        <authorList>
            <person name="Kim W."/>
        </authorList>
    </citation>
    <scope>NUCLEOTIDE SEQUENCE [LARGE SCALE GENOMIC DNA]</scope>
    <source>
        <strain evidence="9 10">CAU 1517</strain>
    </source>
</reference>
<evidence type="ECO:0000313" key="9">
    <source>
        <dbReference type="EMBL" id="TLP41186.1"/>
    </source>
</evidence>